<sequence length="273" mass="30099">MHPSRTSSSGPLTRSRARQEAGRRAESQSDSEPSLGAIQEEGNNHNHGHATGNVGWRMPPSHIQPRMSRRSRVSASLRSPLELAQPNEAQRETRTLPSVHSRAPVISSPLSPNRDPNPITRVGSPARTRSPRPPSPVPSPAQRTSSSNMSPRHTERAVLPPVPTLLRAVETRRRQGLQRNFTPAQPLDQQSPQTPGAPRRGRISLGFEHDGKRPSPLGLVVEEGGETEDSDEGAVFQVGMGQRQVQRARPNRELEFLDPNKRPDYRQTKSSAF</sequence>
<feature type="compositionally biased region" description="Polar residues" evidence="1">
    <location>
        <begin position="177"/>
        <end position="194"/>
    </location>
</feature>
<dbReference type="EMBL" id="JBANRG010000032">
    <property type="protein sequence ID" value="KAK7451046.1"/>
    <property type="molecule type" value="Genomic_DNA"/>
</dbReference>
<keyword evidence="3" id="KW-1185">Reference proteome</keyword>
<organism evidence="2 3">
    <name type="scientific">Marasmiellus scandens</name>
    <dbReference type="NCBI Taxonomy" id="2682957"/>
    <lineage>
        <taxon>Eukaryota</taxon>
        <taxon>Fungi</taxon>
        <taxon>Dikarya</taxon>
        <taxon>Basidiomycota</taxon>
        <taxon>Agaricomycotina</taxon>
        <taxon>Agaricomycetes</taxon>
        <taxon>Agaricomycetidae</taxon>
        <taxon>Agaricales</taxon>
        <taxon>Marasmiineae</taxon>
        <taxon>Omphalotaceae</taxon>
        <taxon>Marasmiellus</taxon>
    </lineage>
</organism>
<comment type="caution">
    <text evidence="2">The sequence shown here is derived from an EMBL/GenBank/DDBJ whole genome shotgun (WGS) entry which is preliminary data.</text>
</comment>
<proteinExistence type="predicted"/>
<evidence type="ECO:0000313" key="3">
    <source>
        <dbReference type="Proteomes" id="UP001498398"/>
    </source>
</evidence>
<reference evidence="2 3" key="1">
    <citation type="submission" date="2024-01" db="EMBL/GenBank/DDBJ databases">
        <title>A draft genome for the cacao thread blight pathogen Marasmiellus scandens.</title>
        <authorList>
            <person name="Baruah I.K."/>
            <person name="Leung J."/>
            <person name="Bukari Y."/>
            <person name="Amoako-Attah I."/>
            <person name="Meinhardt L.W."/>
            <person name="Bailey B.A."/>
            <person name="Cohen S.P."/>
        </authorList>
    </citation>
    <scope>NUCLEOTIDE SEQUENCE [LARGE SCALE GENOMIC DNA]</scope>
    <source>
        <strain evidence="2 3">GH-19</strain>
    </source>
</reference>
<gene>
    <name evidence="2" type="ORF">VKT23_012721</name>
</gene>
<accession>A0ABR1J7P8</accession>
<feature type="compositionally biased region" description="Basic and acidic residues" evidence="1">
    <location>
        <begin position="17"/>
        <end position="27"/>
    </location>
</feature>
<protein>
    <submittedName>
        <fullName evidence="2">Uncharacterized protein</fullName>
    </submittedName>
</protein>
<evidence type="ECO:0000256" key="1">
    <source>
        <dbReference type="SAM" id="MobiDB-lite"/>
    </source>
</evidence>
<evidence type="ECO:0000313" key="2">
    <source>
        <dbReference type="EMBL" id="KAK7451046.1"/>
    </source>
</evidence>
<feature type="compositionally biased region" description="Acidic residues" evidence="1">
    <location>
        <begin position="223"/>
        <end position="232"/>
    </location>
</feature>
<feature type="compositionally biased region" description="Polar residues" evidence="1">
    <location>
        <begin position="1"/>
        <end position="12"/>
    </location>
</feature>
<name>A0ABR1J7P8_9AGAR</name>
<dbReference type="Proteomes" id="UP001498398">
    <property type="component" value="Unassembled WGS sequence"/>
</dbReference>
<feature type="region of interest" description="Disordered" evidence="1">
    <location>
        <begin position="1"/>
        <end position="273"/>
    </location>
</feature>
<feature type="compositionally biased region" description="Basic and acidic residues" evidence="1">
    <location>
        <begin position="250"/>
        <end position="267"/>
    </location>
</feature>